<reference evidence="3 4" key="1">
    <citation type="submission" date="2021-03" db="EMBL/GenBank/DDBJ databases">
        <title>Genomic Encyclopedia of Type Strains, Phase IV (KMG-IV): sequencing the most valuable type-strain genomes for metagenomic binning, comparative biology and taxonomic classification.</title>
        <authorList>
            <person name="Goeker M."/>
        </authorList>
    </citation>
    <scope>NUCLEOTIDE SEQUENCE [LARGE SCALE GENOMIC DNA]</scope>
    <source>
        <strain evidence="3 4">DSM 40499</strain>
    </source>
</reference>
<feature type="compositionally biased region" description="Basic and acidic residues" evidence="1">
    <location>
        <begin position="274"/>
        <end position="283"/>
    </location>
</feature>
<gene>
    <name evidence="3" type="ORF">J2Z21_008631</name>
</gene>
<evidence type="ECO:0000256" key="1">
    <source>
        <dbReference type="SAM" id="MobiDB-lite"/>
    </source>
</evidence>
<evidence type="ECO:0000259" key="2">
    <source>
        <dbReference type="Pfam" id="PF13701"/>
    </source>
</evidence>
<proteinExistence type="predicted"/>
<accession>A0ABS4M7F8</accession>
<organism evidence="3 4">
    <name type="scientific">Streptomyces griseochromogenes</name>
    <dbReference type="NCBI Taxonomy" id="68214"/>
    <lineage>
        <taxon>Bacteria</taxon>
        <taxon>Bacillati</taxon>
        <taxon>Actinomycetota</taxon>
        <taxon>Actinomycetes</taxon>
        <taxon>Kitasatosporales</taxon>
        <taxon>Streptomycetaceae</taxon>
        <taxon>Streptomyces</taxon>
    </lineage>
</organism>
<feature type="region of interest" description="Disordered" evidence="1">
    <location>
        <begin position="274"/>
        <end position="354"/>
    </location>
</feature>
<keyword evidence="4" id="KW-1185">Reference proteome</keyword>
<feature type="compositionally biased region" description="Polar residues" evidence="1">
    <location>
        <begin position="312"/>
        <end position="322"/>
    </location>
</feature>
<name>A0ABS4M7F8_9ACTN</name>
<dbReference type="Proteomes" id="UP001519309">
    <property type="component" value="Unassembled WGS sequence"/>
</dbReference>
<protein>
    <recommendedName>
        <fullName evidence="2">Transposase DDE domain-containing protein</fullName>
    </recommendedName>
</protein>
<evidence type="ECO:0000313" key="4">
    <source>
        <dbReference type="Proteomes" id="UP001519309"/>
    </source>
</evidence>
<dbReference type="Pfam" id="PF13701">
    <property type="entry name" value="DDE_Tnp_1_4"/>
    <property type="match status" value="1"/>
</dbReference>
<dbReference type="EMBL" id="JAGGLP010000032">
    <property type="protein sequence ID" value="MBP2055615.1"/>
    <property type="molecule type" value="Genomic_DNA"/>
</dbReference>
<comment type="caution">
    <text evidence="3">The sequence shown here is derived from an EMBL/GenBank/DDBJ whole genome shotgun (WGS) entry which is preliminary data.</text>
</comment>
<dbReference type="InterPro" id="IPR025668">
    <property type="entry name" value="Tnp_DDE_dom"/>
</dbReference>
<evidence type="ECO:0000313" key="3">
    <source>
        <dbReference type="EMBL" id="MBP2055615.1"/>
    </source>
</evidence>
<sequence length="354" mass="37118">MVSQAGAVLLVETVRRSGLDAVLSATLAPWRKPRATHDPGKVLLAVALAVALDGGCLADVAMPRCEPVVFGPVASDPTVSRRIDVLTASGEKALQAIRPARSEVRNRGWSLAGKHAPDAGGQVTVDLDDALVIARSDKEDAAAIWKKTYGHHPLTAFVDHGPGGTGEPVAALLRPENAGSNTAADHIATAQLALARLPKKYRRGRQTLIRTDSAGGTHDFVSWLAKRGRWLSYSVGMVITEQIHQHFVKIPASAWTPAVEADGTVRDGAWAAEAEGHAVDRPQRTTVSRSPVEDHGRGRQCGSPASRPTPLTGRSLSSSSVTGCAPERKTGAGPPGPPDCAICPCTTPRRTGSG</sequence>
<feature type="domain" description="Transposase DDE" evidence="2">
    <location>
        <begin position="1"/>
        <end position="274"/>
    </location>
</feature>